<comment type="caution">
    <text evidence="1">The sequence shown here is derived from an EMBL/GenBank/DDBJ whole genome shotgun (WGS) entry which is preliminary data.</text>
</comment>
<dbReference type="Proteomes" id="UP001642409">
    <property type="component" value="Unassembled WGS sequence"/>
</dbReference>
<sequence>MWPSKQKFATNKERLSYIVQVMIKNTPCKTQIYPQINQMFQEVSQEYLQFDKENYVIYFTELTDANFFIYLQQMYMHAEQIHDVHFSILQFLAIMVQNVRQPQNKLFFTTNSQVVAILSQGINSTVENVREQALSILQSFSDQLNLTTCNTITEYDANQLFELSLSNDISVQSKAIRYFQKYVTTTSQQLLTSEQQTRILIYVMRISCFLLNCMVNICIQLSQITEYMCECPGTEYMFIQSKQLQNRLIDYVEWFYEFRPAEGSPSQPFPFVVFELIMNRVQQMLLSHAVDSLTPLSQTRIYSQQQISDPFQRIQLRALQIPTDARAHVFGYNLPGVVGSSQVLFDPPVAFFVVNELLELFGVQIFAFQKIMFEKLGIEHGMDNIYNNFRPNLLEDTVQALFQTDSPRLAHGWLRFAKLTRLQLTASQFEQLSQMIAKNQISPQFVRLFVSFSPPENILQALKSDLNDLLKLQNDSREEQIEFYAQFSQKEVQEFVETQLKNQKMPVETRNELVVQVADTCGSLEQIIEALKEQE</sequence>
<dbReference type="SUPFAM" id="SSF48371">
    <property type="entry name" value="ARM repeat"/>
    <property type="match status" value="1"/>
</dbReference>
<dbReference type="EMBL" id="CATOUU010001009">
    <property type="protein sequence ID" value="CAI9966742.1"/>
    <property type="molecule type" value="Genomic_DNA"/>
</dbReference>
<evidence type="ECO:0000313" key="1">
    <source>
        <dbReference type="EMBL" id="CAI9925598.1"/>
    </source>
</evidence>
<reference evidence="3 5" key="2">
    <citation type="submission" date="2024-07" db="EMBL/GenBank/DDBJ databases">
        <authorList>
            <person name="Akdeniz Z."/>
        </authorList>
    </citation>
    <scope>NUCLEOTIDE SEQUENCE [LARGE SCALE GENOMIC DNA]</scope>
</reference>
<evidence type="ECO:0000313" key="3">
    <source>
        <dbReference type="EMBL" id="CAL6035113.1"/>
    </source>
</evidence>
<name>A0AA86NT79_9EUKA</name>
<keyword evidence="5" id="KW-1185">Reference proteome</keyword>
<evidence type="ECO:0000313" key="4">
    <source>
        <dbReference type="EMBL" id="CAL6072805.1"/>
    </source>
</evidence>
<organism evidence="1">
    <name type="scientific">Hexamita inflata</name>
    <dbReference type="NCBI Taxonomy" id="28002"/>
    <lineage>
        <taxon>Eukaryota</taxon>
        <taxon>Metamonada</taxon>
        <taxon>Diplomonadida</taxon>
        <taxon>Hexamitidae</taxon>
        <taxon>Hexamitinae</taxon>
        <taxon>Hexamita</taxon>
    </lineage>
</organism>
<evidence type="ECO:0008006" key="6">
    <source>
        <dbReference type="Google" id="ProtNLM"/>
    </source>
</evidence>
<evidence type="ECO:0000313" key="2">
    <source>
        <dbReference type="EMBL" id="CAI9966742.1"/>
    </source>
</evidence>
<evidence type="ECO:0000313" key="5">
    <source>
        <dbReference type="Proteomes" id="UP001642409"/>
    </source>
</evidence>
<dbReference type="EMBL" id="CAXDID020000130">
    <property type="protein sequence ID" value="CAL6035113.1"/>
    <property type="molecule type" value="Genomic_DNA"/>
</dbReference>
<accession>A0AA86NT79</accession>
<reference evidence="1" key="1">
    <citation type="submission" date="2023-06" db="EMBL/GenBank/DDBJ databases">
        <authorList>
            <person name="Kurt Z."/>
        </authorList>
    </citation>
    <scope>NUCLEOTIDE SEQUENCE</scope>
</reference>
<dbReference type="EMBL" id="CAXDID020000297">
    <property type="protein sequence ID" value="CAL6072805.1"/>
    <property type="molecule type" value="Genomic_DNA"/>
</dbReference>
<protein>
    <recommendedName>
        <fullName evidence="6">FPL domain-containing protein</fullName>
    </recommendedName>
</protein>
<dbReference type="AlphaFoldDB" id="A0AA86NT79"/>
<dbReference type="InterPro" id="IPR016024">
    <property type="entry name" value="ARM-type_fold"/>
</dbReference>
<gene>
    <name evidence="1" type="ORF">HINF_LOCUS13243</name>
    <name evidence="3" type="ORF">HINF_LOCUS35773</name>
    <name evidence="2" type="ORF">HINF_LOCUS54387</name>
    <name evidence="4" type="ORF">HINF_LOCUS55800</name>
</gene>
<dbReference type="EMBL" id="CATOUU010000343">
    <property type="protein sequence ID" value="CAI9925598.1"/>
    <property type="molecule type" value="Genomic_DNA"/>
</dbReference>
<proteinExistence type="predicted"/>